<feature type="compositionally biased region" description="Low complexity" evidence="7">
    <location>
        <begin position="803"/>
        <end position="813"/>
    </location>
</feature>
<feature type="compositionally biased region" description="Polar residues" evidence="7">
    <location>
        <begin position="358"/>
        <end position="371"/>
    </location>
</feature>
<dbReference type="SUPFAM" id="SSF48371">
    <property type="entry name" value="ARM repeat"/>
    <property type="match status" value="2"/>
</dbReference>
<evidence type="ECO:0000256" key="3">
    <source>
        <dbReference type="ARBA" id="ARBA00022490"/>
    </source>
</evidence>
<feature type="region of interest" description="Disordered" evidence="7">
    <location>
        <begin position="789"/>
        <end position="819"/>
    </location>
</feature>
<dbReference type="InterPro" id="IPR016024">
    <property type="entry name" value="ARM-type_fold"/>
</dbReference>
<evidence type="ECO:0000256" key="5">
    <source>
        <dbReference type="ARBA" id="ARBA00023242"/>
    </source>
</evidence>
<dbReference type="Gene3D" id="1.25.10.10">
    <property type="entry name" value="Leucine-rich Repeat Variant"/>
    <property type="match status" value="3"/>
</dbReference>
<protein>
    <submittedName>
        <fullName evidence="8">Uncharacterized protein</fullName>
    </submittedName>
</protein>
<evidence type="ECO:0000256" key="2">
    <source>
        <dbReference type="ARBA" id="ARBA00004496"/>
    </source>
</evidence>
<evidence type="ECO:0000313" key="9">
    <source>
        <dbReference type="Proteomes" id="UP000019487"/>
    </source>
</evidence>
<dbReference type="PROSITE" id="PS50176">
    <property type="entry name" value="ARM_REPEAT"/>
    <property type="match status" value="1"/>
</dbReference>
<comment type="caution">
    <text evidence="8">The sequence shown here is derived from an EMBL/GenBank/DDBJ whole genome shotgun (WGS) entry which is preliminary data.</text>
</comment>
<feature type="region of interest" description="Disordered" evidence="7">
    <location>
        <begin position="347"/>
        <end position="391"/>
    </location>
</feature>
<comment type="subcellular location">
    <subcellularLocation>
        <location evidence="2">Cytoplasm</location>
    </subcellularLocation>
    <subcellularLocation>
        <location evidence="1">Nucleus</location>
    </subcellularLocation>
</comment>
<dbReference type="GO" id="GO:0043161">
    <property type="term" value="P:proteasome-mediated ubiquitin-dependent protein catabolic process"/>
    <property type="evidence" value="ECO:0007669"/>
    <property type="project" value="TreeGrafter"/>
</dbReference>
<feature type="repeat" description="ARM" evidence="6">
    <location>
        <begin position="112"/>
        <end position="142"/>
    </location>
</feature>
<gene>
    <name evidence="8" type="ORF">SBOR_4564</name>
</gene>
<name>W9CGN7_SCLBF</name>
<reference evidence="8 9" key="1">
    <citation type="journal article" date="2014" name="Genome Announc.">
        <title>Draft genome sequence of Sclerotinia borealis, a psychrophilic plant pathogenic fungus.</title>
        <authorList>
            <person name="Mardanov A.V."/>
            <person name="Beletsky A.V."/>
            <person name="Kadnikov V.V."/>
            <person name="Ignatov A.N."/>
            <person name="Ravin N.V."/>
        </authorList>
    </citation>
    <scope>NUCLEOTIDE SEQUENCE [LARGE SCALE GENOMIC DNA]</scope>
    <source>
        <strain evidence="9">F-4157</strain>
    </source>
</reference>
<dbReference type="HOGENOM" id="CLU_002741_2_0_1"/>
<dbReference type="InterPro" id="IPR038739">
    <property type="entry name" value="ARMC8/Vid28"/>
</dbReference>
<dbReference type="PANTHER" id="PTHR15651:SF7">
    <property type="entry name" value="ARMADILLO REPEAT-CONTAINING PROTEIN 8"/>
    <property type="match status" value="1"/>
</dbReference>
<evidence type="ECO:0000256" key="7">
    <source>
        <dbReference type="SAM" id="MobiDB-lite"/>
    </source>
</evidence>
<feature type="compositionally biased region" description="Polar residues" evidence="7">
    <location>
        <begin position="379"/>
        <end position="390"/>
    </location>
</feature>
<dbReference type="InterPro" id="IPR000225">
    <property type="entry name" value="Armadillo"/>
</dbReference>
<dbReference type="PANTHER" id="PTHR15651">
    <property type="entry name" value="ARMADILLO REPEAT-CONTAINING PROTEIN 8"/>
    <property type="match status" value="1"/>
</dbReference>
<dbReference type="GO" id="GO:0005737">
    <property type="term" value="C:cytoplasm"/>
    <property type="evidence" value="ECO:0007669"/>
    <property type="project" value="UniProtKB-SubCell"/>
</dbReference>
<accession>W9CGN7</accession>
<dbReference type="OrthoDB" id="5559898at2759"/>
<dbReference type="InterPro" id="IPR011989">
    <property type="entry name" value="ARM-like"/>
</dbReference>
<evidence type="ECO:0000256" key="6">
    <source>
        <dbReference type="PROSITE-ProRule" id="PRU00259"/>
    </source>
</evidence>
<keyword evidence="9" id="KW-1185">Reference proteome</keyword>
<evidence type="ECO:0000313" key="8">
    <source>
        <dbReference type="EMBL" id="ESZ95031.1"/>
    </source>
</evidence>
<dbReference type="Proteomes" id="UP000019487">
    <property type="component" value="Unassembled WGS sequence"/>
</dbReference>
<sequence length="1036" mass="113013">MARSLATQRWPLSIQNARTPSEQIANLRALKNEIVGHAPKKEMVVTMGLVEPVVRMSSNKSSPRSQDGKAHDHCYAIRPLEEEEMVRLQALQVLGSLAYGGPAFLAPLQYSSALPAILSNLSPSSNPPQIVLAALRALSNLAESAILATSVHPLTIKSLAAALFVRPHLASLTRIISQTSSSHIIQTQISLAASLIARICRQESYQQSLAISGVLDALAVKLASFVVAQGLVIPGAEIIALREGLQEYIPPASPPTASLSAVLEAIASIVTESKFRASQLLYHPSIMAVFPSIPAGEAPIPQNSRAAWNAFNTASFSARQSQLSAIDYLLPIVPKYPVKSAQASAFPPLGSSGPRGQISPNGRGKSTSASIWSDPPPERTSSPQDTQTISEDPESPLIAYLILVMRSREGEERLMASYLLTVLFRAGLIKKARESALGLLVVPLLVQMLDEESTLKSKDSSYDHELLRIDRSVTEMAPHILALLITDSEYLQKATFDNEAMAKLSKLIKMAYDPVPESANVQHWSPVKPNTAENYVEQTPSSRLGDPGQSALLVHKIKVRESVLRAIACLILFKEEYRKSVVDNGIIPYIVESLNPNPQKPSIKFNEKGDKAERKSESSDLNIDQEGYGINPVGVLIAACTATRALARSVCILRTTLIDNGVVTPIFPLLSHQDIEVQIAATATVCNLLIDVAPMRESFMEFGVLKILCGQAHSMNAKLRLNATWALKHFVCGVSNETKRTCLEELGSGWLAYLICHDTEDEALSKENGCNQGVASNRDYAMDEDVEMDQPEMPMGGSFSAHNNPRPSSNSRSKSLQQAEVKLAALREAELDPAKKARKDDLAVQEQGLDFIRNLISSAGSGHGSSAENTEMIDYLFESLGQDQVFEILASKLRPKVINNPFVVSRRDSGASETKVIAPQPEIIIAVVYILVHMAASIPQHRQIVIAQSDLLKLLVPQFNNPAYEVRVAMCYLVSNLTWVDDSNDGPACAQRVQSLKQLGILQKIEHLEHDSELDVRERAKTAIWQMKAPDFNQLT</sequence>
<dbReference type="SMART" id="SM00185">
    <property type="entry name" value="ARM"/>
    <property type="match status" value="6"/>
</dbReference>
<keyword evidence="3" id="KW-0963">Cytoplasm</keyword>
<dbReference type="GO" id="GO:0005634">
    <property type="term" value="C:nucleus"/>
    <property type="evidence" value="ECO:0007669"/>
    <property type="project" value="UniProtKB-SubCell"/>
</dbReference>
<dbReference type="GO" id="GO:0034657">
    <property type="term" value="C:GID complex"/>
    <property type="evidence" value="ECO:0007669"/>
    <property type="project" value="TreeGrafter"/>
</dbReference>
<dbReference type="AlphaFoldDB" id="W9CGN7"/>
<dbReference type="EMBL" id="AYSA01000212">
    <property type="protein sequence ID" value="ESZ95031.1"/>
    <property type="molecule type" value="Genomic_DNA"/>
</dbReference>
<proteinExistence type="predicted"/>
<evidence type="ECO:0000256" key="1">
    <source>
        <dbReference type="ARBA" id="ARBA00004123"/>
    </source>
</evidence>
<evidence type="ECO:0000256" key="4">
    <source>
        <dbReference type="ARBA" id="ARBA00022737"/>
    </source>
</evidence>
<organism evidence="8 9">
    <name type="scientific">Sclerotinia borealis (strain F-4128)</name>
    <dbReference type="NCBI Taxonomy" id="1432307"/>
    <lineage>
        <taxon>Eukaryota</taxon>
        <taxon>Fungi</taxon>
        <taxon>Dikarya</taxon>
        <taxon>Ascomycota</taxon>
        <taxon>Pezizomycotina</taxon>
        <taxon>Leotiomycetes</taxon>
        <taxon>Helotiales</taxon>
        <taxon>Sclerotiniaceae</taxon>
        <taxon>Sclerotinia</taxon>
    </lineage>
</organism>
<dbReference type="STRING" id="1432307.W9CGN7"/>
<keyword evidence="5" id="KW-0539">Nucleus</keyword>
<keyword evidence="4" id="KW-0677">Repeat</keyword>